<proteinExistence type="predicted"/>
<dbReference type="RefSeq" id="WP_187332672.1">
    <property type="nucleotide sequence ID" value="NZ_CP060490.1"/>
</dbReference>
<keyword evidence="2" id="KW-0732">Signal</keyword>
<evidence type="ECO:0000256" key="2">
    <source>
        <dbReference type="SAM" id="SignalP"/>
    </source>
</evidence>
<dbReference type="SUPFAM" id="SSF54001">
    <property type="entry name" value="Cysteine proteinases"/>
    <property type="match status" value="1"/>
</dbReference>
<dbReference type="KEGG" id="ohi:H8790_11570"/>
<dbReference type="Gene3D" id="3.10.620.30">
    <property type="match status" value="1"/>
</dbReference>
<dbReference type="InterPro" id="IPR038765">
    <property type="entry name" value="Papain-like_cys_pep_sf"/>
</dbReference>
<reference evidence="4 5" key="1">
    <citation type="submission" date="2020-08" db="EMBL/GenBank/DDBJ databases">
        <authorList>
            <person name="Liu C."/>
            <person name="Sun Q."/>
        </authorList>
    </citation>
    <scope>NUCLEOTIDE SEQUENCE [LARGE SCALE GENOMIC DNA]</scope>
    <source>
        <strain evidence="4 5">NSJ-62</strain>
    </source>
</reference>
<name>A0A7G9B3E0_9FIRM</name>
<dbReference type="AlphaFoldDB" id="A0A7G9B3E0"/>
<protein>
    <submittedName>
        <fullName evidence="4">S-layer homology domain-containing protein</fullName>
    </submittedName>
</protein>
<evidence type="ECO:0000256" key="1">
    <source>
        <dbReference type="ARBA" id="ARBA00022737"/>
    </source>
</evidence>
<accession>A0A7G9B3E0</accession>
<dbReference type="Pfam" id="PF00395">
    <property type="entry name" value="SLH"/>
    <property type="match status" value="1"/>
</dbReference>
<gene>
    <name evidence="4" type="ORF">H8790_11570</name>
</gene>
<feature type="chain" id="PRO_5028904319" evidence="2">
    <location>
        <begin position="25"/>
        <end position="455"/>
    </location>
</feature>
<dbReference type="PROSITE" id="PS51272">
    <property type="entry name" value="SLH"/>
    <property type="match status" value="1"/>
</dbReference>
<dbReference type="InterPro" id="IPR001119">
    <property type="entry name" value="SLH_dom"/>
</dbReference>
<dbReference type="EMBL" id="CP060490">
    <property type="protein sequence ID" value="QNL44071.1"/>
    <property type="molecule type" value="Genomic_DNA"/>
</dbReference>
<dbReference type="Proteomes" id="UP000515960">
    <property type="component" value="Chromosome"/>
</dbReference>
<feature type="signal peptide" evidence="2">
    <location>
        <begin position="1"/>
        <end position="24"/>
    </location>
</feature>
<evidence type="ECO:0000259" key="3">
    <source>
        <dbReference type="PROSITE" id="PS51272"/>
    </source>
</evidence>
<sequence>MKKMKRLLAFLLAAALLLSGTALAAEPESEVQTAAAHLKEQGILLGNERGDLMLDSGLTRAQLAALLTRLHGEGEVDPAMYEWACYFTDVPAWARPYVGYCVAMLLMNGYNSAQFGPSDMVSPEMACTVMLRTYGYANSEGSAWNYNTACAYAAAQGLLDEAAAQGSVITRGDMAVLICRALQKEAEQTPNPQGDAVLKNPDGSITITQESWSREDFSQQANPAIFTGAYTRKLYNTFRQTIVDFGTDKSAGDRCAYTMVSVEDYSIAVNLMGRMDGVLRYEHYVPANLRNYYEYLDYFAVSAAMPENYQDAYDFVQPVLEKVNQMDSDRDKVTYLNDYLCTLLTYEEGAAPGITQTFSDNGREIEAACGTYTRAFSFLCSAAKIPCIKIHSANHGWNLVYLDSQWLHVDVTNNDCSANTHNLLLSKTSLGYIDEAPEMTAFLKELIIPGSTSVN</sequence>
<evidence type="ECO:0000313" key="5">
    <source>
        <dbReference type="Proteomes" id="UP000515960"/>
    </source>
</evidence>
<organism evidence="4 5">
    <name type="scientific">Oscillibacter hominis</name>
    <dbReference type="NCBI Taxonomy" id="2763056"/>
    <lineage>
        <taxon>Bacteria</taxon>
        <taxon>Bacillati</taxon>
        <taxon>Bacillota</taxon>
        <taxon>Clostridia</taxon>
        <taxon>Eubacteriales</taxon>
        <taxon>Oscillospiraceae</taxon>
        <taxon>Oscillibacter</taxon>
    </lineage>
</organism>
<keyword evidence="1" id="KW-0677">Repeat</keyword>
<keyword evidence="5" id="KW-1185">Reference proteome</keyword>
<evidence type="ECO:0000313" key="4">
    <source>
        <dbReference type="EMBL" id="QNL44071.1"/>
    </source>
</evidence>
<feature type="domain" description="SLH" evidence="3">
    <location>
        <begin position="81"/>
        <end position="192"/>
    </location>
</feature>